<keyword evidence="2" id="KW-1185">Reference proteome</keyword>
<organism evidence="1 2">
    <name type="scientific">Aequitasia blattaphilus</name>
    <dbReference type="NCBI Taxonomy" id="2949332"/>
    <lineage>
        <taxon>Bacteria</taxon>
        <taxon>Bacillati</taxon>
        <taxon>Bacillota</taxon>
        <taxon>Clostridia</taxon>
        <taxon>Lachnospirales</taxon>
        <taxon>Lachnospiraceae</taxon>
        <taxon>Aequitasia</taxon>
    </lineage>
</organism>
<gene>
    <name evidence="1" type="ORF">NK125_06130</name>
</gene>
<dbReference type="RefSeq" id="WP_262065782.1">
    <property type="nucleotide sequence ID" value="NZ_JAMXOD010000006.1"/>
</dbReference>
<comment type="caution">
    <text evidence="1">The sequence shown here is derived from an EMBL/GenBank/DDBJ whole genome shotgun (WGS) entry which is preliminary data.</text>
</comment>
<name>A0ABT1E8N9_9FIRM</name>
<dbReference type="Proteomes" id="UP001523566">
    <property type="component" value="Unassembled WGS sequence"/>
</dbReference>
<evidence type="ECO:0000313" key="2">
    <source>
        <dbReference type="Proteomes" id="UP001523566"/>
    </source>
</evidence>
<reference evidence="1 2" key="1">
    <citation type="journal article" date="2022" name="Genome Biol. Evol.">
        <title>Host diet, physiology and behaviors set the stage for Lachnospiraceae cladogenesis.</title>
        <authorList>
            <person name="Vera-Ponce De Leon A."/>
            <person name="Schneider M."/>
            <person name="Jahnes B.C."/>
            <person name="Sadowski V."/>
            <person name="Camuy-Velez L.A."/>
            <person name="Duan J."/>
            <person name="Sabree Z.L."/>
        </authorList>
    </citation>
    <scope>NUCLEOTIDE SEQUENCE [LARGE SCALE GENOMIC DNA]</scope>
    <source>
        <strain evidence="1 2">PAL113</strain>
    </source>
</reference>
<proteinExistence type="predicted"/>
<dbReference type="EMBL" id="JAMZFW010000006">
    <property type="protein sequence ID" value="MCP1101994.1"/>
    <property type="molecule type" value="Genomic_DNA"/>
</dbReference>
<sequence>MENENRDILSYQLEVAKEFGLKEAEADFLSKIKDWKTREWYLICIIDGMPLEDLLILAKAAADIDKVKKARIENWSKKVSKTDRLNQTVLKLKDEVSDVCKESQEIKKVISENIEQAFKQQSKAQEDIIKSKEEMILMLEQKVKSLEEERGKERLYRNSVQVRDDASSQPSGIRGWFFNVRKAGDTGKFIRTYLKDEKYSVEQKEFLIECIEEGIQIKDIEVLASPNLSVSTMKRLKEMILKYNK</sequence>
<accession>A0ABT1E8N9</accession>
<protein>
    <submittedName>
        <fullName evidence="1">Uncharacterized protein</fullName>
    </submittedName>
</protein>
<evidence type="ECO:0000313" key="1">
    <source>
        <dbReference type="EMBL" id="MCP1101994.1"/>
    </source>
</evidence>